<sequence>MKRRVHPTAEEPQPGRRQPQTSCDFCRRKKLKCDRGQPCFNCASRNLPCSGQPGAAIRASSASFCSPTQDPSGDLLHRVRALEQAVFGRERDEDGGDAQSREHHTRRLHGRPRQGSYSGKSGTGGAASPISEYGPSLRRSLEAVSRHGRLTSQMVPGSLVEIAFRVAQPSQPPGSQPQLARDPASATSEAVVWMMTRDQAVDLLEDYADLVYPLLPVIHMGTSRSLVADVYDRLGAREPVDCRAACLILAIGATSAYFWRPDTRQHSHFASADEATRASLVWQQTAFDVLNQSRSSTGSTLEELQAWTLLSFMVLNLDGCSYRFRFLHNCALGAARELSVHLVDSPALEHDGDDNVTRELKRRLWWHIAATDWMLGFMGGPVDGIYSVHPRHMNVRYPRNLNDNDIAVCDDATTTPLDVPTQMSSFLQRIRLGEIVRTILDARPPGSPEADVLDYAQVLRLDRLFEQAFTDLPPFLRRDADVDVDGASPAASSRMPGVELQRTVIQLGLLSRRTRLHRPFLLQGPDDVRYKKSRDICLQCARAILSISVGILESALNMDRREDRRGERLDGAAAPSAAAEPRRGAFSGSLLFHRIGSVINHVFMACTVLALYTGVSSQADDPGAGITAVERGADLVSIKTELGHACRVLGVLGRESHVAADLVRNLAGVLRRYKVQGVDNEDMLDQLDGPGVATTPRPPPSVEDVSGAANVPDPAYGSSLPDGGGGGGVGGGANELDLNLDGLWDDLMLGSSGDWSQLFADLDYYCGTA</sequence>
<evidence type="ECO:0000313" key="6">
    <source>
        <dbReference type="EMBL" id="KAL1864072.1"/>
    </source>
</evidence>
<feature type="domain" description="Zn(2)-C6 fungal-type" evidence="5">
    <location>
        <begin position="22"/>
        <end position="50"/>
    </location>
</feature>
<gene>
    <name evidence="6" type="ORF">VTK73DRAFT_6162</name>
</gene>
<dbReference type="PROSITE" id="PS00463">
    <property type="entry name" value="ZN2_CY6_FUNGAL_1"/>
    <property type="match status" value="1"/>
</dbReference>
<feature type="region of interest" description="Disordered" evidence="4">
    <location>
        <begin position="682"/>
        <end position="730"/>
    </location>
</feature>
<protein>
    <recommendedName>
        <fullName evidence="5">Zn(2)-C6 fungal-type domain-containing protein</fullName>
    </recommendedName>
</protein>
<comment type="subcellular location">
    <subcellularLocation>
        <location evidence="1">Nucleus</location>
    </subcellularLocation>
</comment>
<keyword evidence="7" id="KW-1185">Reference proteome</keyword>
<comment type="caution">
    <text evidence="6">The sequence shown here is derived from an EMBL/GenBank/DDBJ whole genome shotgun (WGS) entry which is preliminary data.</text>
</comment>
<dbReference type="SUPFAM" id="SSF57701">
    <property type="entry name" value="Zn2/Cys6 DNA-binding domain"/>
    <property type="match status" value="1"/>
</dbReference>
<feature type="compositionally biased region" description="Basic residues" evidence="4">
    <location>
        <begin position="103"/>
        <end position="112"/>
    </location>
</feature>
<reference evidence="6 7" key="1">
    <citation type="journal article" date="2024" name="Commun. Biol.">
        <title>Comparative genomic analysis of thermophilic fungi reveals convergent evolutionary adaptations and gene losses.</title>
        <authorList>
            <person name="Steindorff A.S."/>
            <person name="Aguilar-Pontes M.V."/>
            <person name="Robinson A.J."/>
            <person name="Andreopoulos B."/>
            <person name="LaButti K."/>
            <person name="Kuo A."/>
            <person name="Mondo S."/>
            <person name="Riley R."/>
            <person name="Otillar R."/>
            <person name="Haridas S."/>
            <person name="Lipzen A."/>
            <person name="Grimwood J."/>
            <person name="Schmutz J."/>
            <person name="Clum A."/>
            <person name="Reid I.D."/>
            <person name="Moisan M.C."/>
            <person name="Butler G."/>
            <person name="Nguyen T.T.M."/>
            <person name="Dewar K."/>
            <person name="Conant G."/>
            <person name="Drula E."/>
            <person name="Henrissat B."/>
            <person name="Hansel C."/>
            <person name="Singer S."/>
            <person name="Hutchinson M.I."/>
            <person name="de Vries R.P."/>
            <person name="Natvig D.O."/>
            <person name="Powell A.J."/>
            <person name="Tsang A."/>
            <person name="Grigoriev I.V."/>
        </authorList>
    </citation>
    <scope>NUCLEOTIDE SEQUENCE [LARGE SCALE GENOMIC DNA]</scope>
    <source>
        <strain evidence="6 7">ATCC 24622</strain>
    </source>
</reference>
<dbReference type="SMART" id="SM00066">
    <property type="entry name" value="GAL4"/>
    <property type="match status" value="1"/>
</dbReference>
<accession>A0ABR3WKR4</accession>
<proteinExistence type="predicted"/>
<dbReference type="Pfam" id="PF04082">
    <property type="entry name" value="Fungal_trans"/>
    <property type="match status" value="1"/>
</dbReference>
<dbReference type="PANTHER" id="PTHR31001">
    <property type="entry name" value="UNCHARACTERIZED TRANSCRIPTIONAL REGULATORY PROTEIN"/>
    <property type="match status" value="1"/>
</dbReference>
<evidence type="ECO:0000259" key="5">
    <source>
        <dbReference type="PROSITE" id="PS50048"/>
    </source>
</evidence>
<dbReference type="CDD" id="cd12148">
    <property type="entry name" value="fungal_TF_MHR"/>
    <property type="match status" value="1"/>
</dbReference>
<evidence type="ECO:0000256" key="2">
    <source>
        <dbReference type="ARBA" id="ARBA00022723"/>
    </source>
</evidence>
<evidence type="ECO:0000256" key="4">
    <source>
        <dbReference type="SAM" id="MobiDB-lite"/>
    </source>
</evidence>
<keyword evidence="2" id="KW-0479">Metal-binding</keyword>
<dbReference type="InterPro" id="IPR036864">
    <property type="entry name" value="Zn2-C6_fun-type_DNA-bd_sf"/>
</dbReference>
<keyword evidence="3" id="KW-0539">Nucleus</keyword>
<dbReference type="InterPro" id="IPR007219">
    <property type="entry name" value="XnlR_reg_dom"/>
</dbReference>
<dbReference type="Gene3D" id="4.10.240.10">
    <property type="entry name" value="Zn(2)-C6 fungal-type DNA-binding domain"/>
    <property type="match status" value="1"/>
</dbReference>
<feature type="region of interest" description="Disordered" evidence="4">
    <location>
        <begin position="87"/>
        <end position="134"/>
    </location>
</feature>
<organism evidence="6 7">
    <name type="scientific">Phialemonium thermophilum</name>
    <dbReference type="NCBI Taxonomy" id="223376"/>
    <lineage>
        <taxon>Eukaryota</taxon>
        <taxon>Fungi</taxon>
        <taxon>Dikarya</taxon>
        <taxon>Ascomycota</taxon>
        <taxon>Pezizomycotina</taxon>
        <taxon>Sordariomycetes</taxon>
        <taxon>Sordariomycetidae</taxon>
        <taxon>Cephalothecales</taxon>
        <taxon>Cephalothecaceae</taxon>
        <taxon>Phialemonium</taxon>
    </lineage>
</organism>
<evidence type="ECO:0000256" key="1">
    <source>
        <dbReference type="ARBA" id="ARBA00004123"/>
    </source>
</evidence>
<dbReference type="Proteomes" id="UP001586593">
    <property type="component" value="Unassembled WGS sequence"/>
</dbReference>
<evidence type="ECO:0000313" key="7">
    <source>
        <dbReference type="Proteomes" id="UP001586593"/>
    </source>
</evidence>
<feature type="region of interest" description="Disordered" evidence="4">
    <location>
        <begin position="1"/>
        <end position="21"/>
    </location>
</feature>
<dbReference type="InterPro" id="IPR001138">
    <property type="entry name" value="Zn2Cys6_DnaBD"/>
</dbReference>
<dbReference type="PANTHER" id="PTHR31001:SF90">
    <property type="entry name" value="CENTROMERE DNA-BINDING PROTEIN COMPLEX CBF3 SUBUNIT B"/>
    <property type="match status" value="1"/>
</dbReference>
<dbReference type="InterPro" id="IPR050613">
    <property type="entry name" value="Sec_Metabolite_Reg"/>
</dbReference>
<dbReference type="EMBL" id="JAZHXJ010000347">
    <property type="protein sequence ID" value="KAL1864072.1"/>
    <property type="molecule type" value="Genomic_DNA"/>
</dbReference>
<name>A0ABR3WKR4_9PEZI</name>
<dbReference type="CDD" id="cd00067">
    <property type="entry name" value="GAL4"/>
    <property type="match status" value="1"/>
</dbReference>
<dbReference type="PROSITE" id="PS50048">
    <property type="entry name" value="ZN2_CY6_FUNGAL_2"/>
    <property type="match status" value="1"/>
</dbReference>
<evidence type="ECO:0000256" key="3">
    <source>
        <dbReference type="ARBA" id="ARBA00023242"/>
    </source>
</evidence>
<dbReference type="Pfam" id="PF00172">
    <property type="entry name" value="Zn_clus"/>
    <property type="match status" value="1"/>
</dbReference>